<proteinExistence type="inferred from homology"/>
<keyword evidence="5" id="KW-0540">Nuclease</keyword>
<organism evidence="5 6">
    <name type="scientific">Christensenella tenuis</name>
    <dbReference type="NCBI Taxonomy" id="2763033"/>
    <lineage>
        <taxon>Bacteria</taxon>
        <taxon>Bacillati</taxon>
        <taxon>Bacillota</taxon>
        <taxon>Clostridia</taxon>
        <taxon>Christensenellales</taxon>
        <taxon>Christensenellaceae</taxon>
        <taxon>Christensenella</taxon>
    </lineage>
</organism>
<dbReference type="Gene3D" id="3.90.220.20">
    <property type="entry name" value="DNA methylase specificity domains"/>
    <property type="match status" value="2"/>
</dbReference>
<gene>
    <name evidence="5" type="ORF">H8S18_07825</name>
</gene>
<evidence type="ECO:0000256" key="1">
    <source>
        <dbReference type="ARBA" id="ARBA00010923"/>
    </source>
</evidence>
<keyword evidence="5" id="KW-0255">Endonuclease</keyword>
<dbReference type="RefSeq" id="WP_186857755.1">
    <property type="nucleotide sequence ID" value="NZ_JACOON010000004.1"/>
</dbReference>
<evidence type="ECO:0000313" key="5">
    <source>
        <dbReference type="EMBL" id="MBC5648241.1"/>
    </source>
</evidence>
<evidence type="ECO:0000256" key="3">
    <source>
        <dbReference type="ARBA" id="ARBA00023125"/>
    </source>
</evidence>
<dbReference type="GO" id="GO:0004519">
    <property type="term" value="F:endonuclease activity"/>
    <property type="evidence" value="ECO:0007669"/>
    <property type="project" value="UniProtKB-KW"/>
</dbReference>
<keyword evidence="2" id="KW-0680">Restriction system</keyword>
<dbReference type="PANTHER" id="PTHR30408">
    <property type="entry name" value="TYPE-1 RESTRICTION ENZYME ECOKI SPECIFICITY PROTEIN"/>
    <property type="match status" value="1"/>
</dbReference>
<dbReference type="InterPro" id="IPR000055">
    <property type="entry name" value="Restrct_endonuc_typeI_TRD"/>
</dbReference>
<keyword evidence="3" id="KW-0238">DNA-binding</keyword>
<sequence>MVNDNLAYQITANPDSEVVIDEAPIKWCTVSLSEVIERGKRLEASVYDVEAKQAREVIANGKYPLTALGGADGMTTSYTGARFKRIWVEKSDYPIYQPSSIMDIKPSPDGYISALTDTNIDALRVTKGQVLMTCSGTIGKVSFVSNTMDNMIFSHDLLRINCNRPGDAGYVYAYLKSRVGNKILLTNSYGAVITHIEPEHLATVPIPDAPDALKLKIGNLITRSYNLRDESNALIDQATKLLIEELRLPAIEDFEVDCFKKNAPVETFNVKLSEMDYRLEASYHVPIVDAIVKHLEKYAAEVTIVGDKRISKSVFLPGRFKRVYVDEGYGRVFFGGKQLFELDPTNTKYLSISKHDKRMKEELELKENLILITRSGTIGKTVLVPKHWENWVASEDVLRIAPTNEEMAGYLYIYLLSDYGAKLIERCAYGSVISHIDDTHIYNLPVPLLKNSEIQQKINTLALEANQKRYEAYKLEQNALEIMDKEVIYAK</sequence>
<accession>A0ABR7EER1</accession>
<name>A0ABR7EER1_9FIRM</name>
<comment type="caution">
    <text evidence="5">The sequence shown here is derived from an EMBL/GenBank/DDBJ whole genome shotgun (WGS) entry which is preliminary data.</text>
</comment>
<dbReference type="EMBL" id="JACOON010000004">
    <property type="protein sequence ID" value="MBC5648241.1"/>
    <property type="molecule type" value="Genomic_DNA"/>
</dbReference>
<dbReference type="Proteomes" id="UP000606889">
    <property type="component" value="Unassembled WGS sequence"/>
</dbReference>
<evidence type="ECO:0000259" key="4">
    <source>
        <dbReference type="Pfam" id="PF01420"/>
    </source>
</evidence>
<dbReference type="InterPro" id="IPR052021">
    <property type="entry name" value="Type-I_RS_S_subunit"/>
</dbReference>
<evidence type="ECO:0000256" key="2">
    <source>
        <dbReference type="ARBA" id="ARBA00022747"/>
    </source>
</evidence>
<reference evidence="5 6" key="1">
    <citation type="submission" date="2020-08" db="EMBL/GenBank/DDBJ databases">
        <title>Genome public.</title>
        <authorList>
            <person name="Liu C."/>
            <person name="Sun Q."/>
        </authorList>
    </citation>
    <scope>NUCLEOTIDE SEQUENCE [LARGE SCALE GENOMIC DNA]</scope>
    <source>
        <strain evidence="5 6">NSJ-35</strain>
    </source>
</reference>
<dbReference type="InterPro" id="IPR044946">
    <property type="entry name" value="Restrct_endonuc_typeI_TRD_sf"/>
</dbReference>
<keyword evidence="5" id="KW-0378">Hydrolase</keyword>
<dbReference type="SUPFAM" id="SSF116734">
    <property type="entry name" value="DNA methylase specificity domain"/>
    <property type="match status" value="2"/>
</dbReference>
<dbReference type="PANTHER" id="PTHR30408:SF12">
    <property type="entry name" value="TYPE I RESTRICTION ENZYME MJAVIII SPECIFICITY SUBUNIT"/>
    <property type="match status" value="1"/>
</dbReference>
<feature type="domain" description="Type I restriction modification DNA specificity" evidence="4">
    <location>
        <begin position="351"/>
        <end position="458"/>
    </location>
</feature>
<keyword evidence="6" id="KW-1185">Reference proteome</keyword>
<comment type="similarity">
    <text evidence="1">Belongs to the type-I restriction system S methylase family.</text>
</comment>
<dbReference type="Pfam" id="PF01420">
    <property type="entry name" value="Methylase_S"/>
    <property type="match status" value="1"/>
</dbReference>
<evidence type="ECO:0000313" key="6">
    <source>
        <dbReference type="Proteomes" id="UP000606889"/>
    </source>
</evidence>
<protein>
    <submittedName>
        <fullName evidence="5">Restriction endonuclease subunit S</fullName>
    </submittedName>
</protein>